<dbReference type="InterPro" id="IPR056044">
    <property type="entry name" value="DUF7627"/>
</dbReference>
<feature type="domain" description="DUF7627" evidence="1">
    <location>
        <begin position="1"/>
        <end position="68"/>
    </location>
</feature>
<organism evidence="2 3">
    <name type="scientific">Teladorsagia circumcincta</name>
    <name type="common">Brown stomach worm</name>
    <name type="synonym">Ostertagia circumcincta</name>
    <dbReference type="NCBI Taxonomy" id="45464"/>
    <lineage>
        <taxon>Eukaryota</taxon>
        <taxon>Metazoa</taxon>
        <taxon>Ecdysozoa</taxon>
        <taxon>Nematoda</taxon>
        <taxon>Chromadorea</taxon>
        <taxon>Rhabditida</taxon>
        <taxon>Rhabditina</taxon>
        <taxon>Rhabditomorpha</taxon>
        <taxon>Strongyloidea</taxon>
        <taxon>Trichostrongylidae</taxon>
        <taxon>Teladorsagia</taxon>
    </lineage>
</organism>
<dbReference type="OrthoDB" id="5820655at2759"/>
<protein>
    <recommendedName>
        <fullName evidence="1">DUF7627 domain-containing protein</fullName>
    </recommendedName>
</protein>
<reference evidence="2 3" key="1">
    <citation type="submission" date="2015-09" db="EMBL/GenBank/DDBJ databases">
        <title>Draft genome of the parasitic nematode Teladorsagia circumcincta isolate WARC Sus (inbred).</title>
        <authorList>
            <person name="Mitreva M."/>
        </authorList>
    </citation>
    <scope>NUCLEOTIDE SEQUENCE [LARGE SCALE GENOMIC DNA]</scope>
    <source>
        <strain evidence="2 3">S</strain>
    </source>
</reference>
<accession>A0A2G9T6K5</accession>
<evidence type="ECO:0000313" key="2">
    <source>
        <dbReference type="EMBL" id="PIO53586.1"/>
    </source>
</evidence>
<dbReference type="Pfam" id="PF24628">
    <property type="entry name" value="DUF7627"/>
    <property type="match status" value="1"/>
</dbReference>
<keyword evidence="3" id="KW-1185">Reference proteome</keyword>
<proteinExistence type="predicted"/>
<evidence type="ECO:0000313" key="3">
    <source>
        <dbReference type="Proteomes" id="UP000230423"/>
    </source>
</evidence>
<sequence length="69" mass="7499">MCSELMTLCTAFVMDGPSGIGNIPAFLGAILCANWPRHMSKAIDTINPILYTSVSVVKGWILVLEEDNE</sequence>
<evidence type="ECO:0000259" key="1">
    <source>
        <dbReference type="Pfam" id="PF24628"/>
    </source>
</evidence>
<dbReference type="Proteomes" id="UP000230423">
    <property type="component" value="Unassembled WGS sequence"/>
</dbReference>
<dbReference type="AlphaFoldDB" id="A0A2G9T6K5"/>
<gene>
    <name evidence="2" type="ORF">TELCIR_25073</name>
</gene>
<dbReference type="EMBL" id="KZ410152">
    <property type="protein sequence ID" value="PIO53586.1"/>
    <property type="molecule type" value="Genomic_DNA"/>
</dbReference>
<feature type="non-terminal residue" evidence="2">
    <location>
        <position position="69"/>
    </location>
</feature>
<name>A0A2G9T6K5_TELCI</name>